<dbReference type="Ensembl" id="ENSPCET00000022056.1">
    <property type="protein sequence ID" value="ENSPCEP00000021321.1"/>
    <property type="gene ID" value="ENSPCEG00000016409.1"/>
</dbReference>
<feature type="compositionally biased region" description="Pro residues" evidence="5">
    <location>
        <begin position="135"/>
        <end position="146"/>
    </location>
</feature>
<feature type="domain" description="Fibrillar collagen NC1" evidence="6">
    <location>
        <begin position="294"/>
        <end position="515"/>
    </location>
</feature>
<dbReference type="InterPro" id="IPR050149">
    <property type="entry name" value="Collagen_superfamily"/>
</dbReference>
<dbReference type="Proteomes" id="UP000694393">
    <property type="component" value="Unplaced"/>
</dbReference>
<feature type="compositionally biased region" description="Pro residues" evidence="5">
    <location>
        <begin position="237"/>
        <end position="247"/>
    </location>
</feature>
<evidence type="ECO:0000256" key="2">
    <source>
        <dbReference type="ARBA" id="ARBA00022525"/>
    </source>
</evidence>
<feature type="region of interest" description="Disordered" evidence="5">
    <location>
        <begin position="45"/>
        <end position="265"/>
    </location>
</feature>
<dbReference type="PROSITE" id="PS51461">
    <property type="entry name" value="NC1_FIB"/>
    <property type="match status" value="1"/>
</dbReference>
<protein>
    <recommendedName>
        <fullName evidence="6">Fibrillar collagen NC1 domain-containing protein</fullName>
    </recommendedName>
</protein>
<evidence type="ECO:0000256" key="4">
    <source>
        <dbReference type="ARBA" id="ARBA00023119"/>
    </source>
</evidence>
<dbReference type="SMART" id="SM00038">
    <property type="entry name" value="COLFI"/>
    <property type="match status" value="1"/>
</dbReference>
<keyword evidence="3" id="KW-0272">Extracellular matrix</keyword>
<dbReference type="FunFam" id="2.60.120.1000:FF:000002">
    <property type="entry name" value="Collagen XI alpha 1 chain"/>
    <property type="match status" value="1"/>
</dbReference>
<feature type="compositionally biased region" description="Low complexity" evidence="5">
    <location>
        <begin position="125"/>
        <end position="134"/>
    </location>
</feature>
<dbReference type="Gene3D" id="2.60.120.1000">
    <property type="match status" value="1"/>
</dbReference>
<evidence type="ECO:0000256" key="3">
    <source>
        <dbReference type="ARBA" id="ARBA00022530"/>
    </source>
</evidence>
<dbReference type="AlphaFoldDB" id="A0A8C8SKN8"/>
<feature type="compositionally biased region" description="Low complexity" evidence="5">
    <location>
        <begin position="162"/>
        <end position="171"/>
    </location>
</feature>
<comment type="subcellular location">
    <subcellularLocation>
        <location evidence="1">Secreted</location>
    </subcellularLocation>
</comment>
<dbReference type="Pfam" id="PF01410">
    <property type="entry name" value="COLFI"/>
    <property type="match status" value="1"/>
</dbReference>
<keyword evidence="8" id="KW-1185">Reference proteome</keyword>
<organism evidence="7 8">
    <name type="scientific">Pelusios castaneus</name>
    <name type="common">West African mud turtle</name>
    <dbReference type="NCBI Taxonomy" id="367368"/>
    <lineage>
        <taxon>Eukaryota</taxon>
        <taxon>Metazoa</taxon>
        <taxon>Chordata</taxon>
        <taxon>Craniata</taxon>
        <taxon>Vertebrata</taxon>
        <taxon>Euteleostomi</taxon>
        <taxon>Archelosauria</taxon>
        <taxon>Testudinata</taxon>
        <taxon>Testudines</taxon>
        <taxon>Pleurodira</taxon>
        <taxon>Pelomedusidae</taxon>
        <taxon>Pelusios</taxon>
    </lineage>
</organism>
<dbReference type="PANTHER" id="PTHR24023:SF1095">
    <property type="entry name" value="EGF-LIKE DOMAIN-CONTAINING PROTEIN"/>
    <property type="match status" value="1"/>
</dbReference>
<dbReference type="PANTHER" id="PTHR24023">
    <property type="entry name" value="COLLAGEN ALPHA"/>
    <property type="match status" value="1"/>
</dbReference>
<dbReference type="GO" id="GO:0030198">
    <property type="term" value="P:extracellular matrix organization"/>
    <property type="evidence" value="ECO:0007669"/>
    <property type="project" value="TreeGrafter"/>
</dbReference>
<feature type="compositionally biased region" description="Low complexity" evidence="5">
    <location>
        <begin position="212"/>
        <end position="225"/>
    </location>
</feature>
<keyword evidence="4" id="KW-0176">Collagen</keyword>
<dbReference type="InterPro" id="IPR008160">
    <property type="entry name" value="Collagen"/>
</dbReference>
<evidence type="ECO:0000313" key="7">
    <source>
        <dbReference type="Ensembl" id="ENSPCEP00000021321.1"/>
    </source>
</evidence>
<reference evidence="7" key="2">
    <citation type="submission" date="2025-09" db="UniProtKB">
        <authorList>
            <consortium name="Ensembl"/>
        </authorList>
    </citation>
    <scope>IDENTIFICATION</scope>
</reference>
<evidence type="ECO:0000313" key="8">
    <source>
        <dbReference type="Proteomes" id="UP000694393"/>
    </source>
</evidence>
<accession>A0A8C8SKN8</accession>
<dbReference type="GO" id="GO:0031012">
    <property type="term" value="C:extracellular matrix"/>
    <property type="evidence" value="ECO:0007669"/>
    <property type="project" value="TreeGrafter"/>
</dbReference>
<reference evidence="7" key="1">
    <citation type="submission" date="2025-08" db="UniProtKB">
        <authorList>
            <consortium name="Ensembl"/>
        </authorList>
    </citation>
    <scope>IDENTIFICATION</scope>
</reference>
<dbReference type="GO" id="GO:0005615">
    <property type="term" value="C:extracellular space"/>
    <property type="evidence" value="ECO:0007669"/>
    <property type="project" value="TreeGrafter"/>
</dbReference>
<name>A0A8C8SKN8_9SAUR</name>
<dbReference type="GO" id="GO:0030020">
    <property type="term" value="F:extracellular matrix structural constituent conferring tensile strength"/>
    <property type="evidence" value="ECO:0007669"/>
    <property type="project" value="TreeGrafter"/>
</dbReference>
<evidence type="ECO:0000256" key="5">
    <source>
        <dbReference type="SAM" id="MobiDB-lite"/>
    </source>
</evidence>
<keyword evidence="2" id="KW-0964">Secreted</keyword>
<feature type="region of interest" description="Disordered" evidence="5">
    <location>
        <begin position="1"/>
        <end position="31"/>
    </location>
</feature>
<evidence type="ECO:0000256" key="1">
    <source>
        <dbReference type="ARBA" id="ARBA00004613"/>
    </source>
</evidence>
<evidence type="ECO:0000259" key="6">
    <source>
        <dbReference type="PROSITE" id="PS51461"/>
    </source>
</evidence>
<dbReference type="InterPro" id="IPR000885">
    <property type="entry name" value="Fib_collagen_C"/>
</dbReference>
<sequence>GENGPPGPPGKRVSGGSVCPLGYPPPAVPWSWAEASQCAGGVRDAPAIPASVCTGDSDRQNRPEFGTPPGPAGSPGPEGRQGEKGAKGEPGAVGAPGKTGPVGPQGPAGKQGPDGLRGIPGSVGEQGKPGTPGQTGPPGPVGPPGLPGLKGDSGPKGEKGHPGLIGLIGPPGEQGEKGDRGLPGPQGSLGPKGETVSMGGGQISPPPDPPQRDSGPAGPKGAKGATVSAVQGAPSGGPAPTPRPGPPGEAIQPLPIQLPKKSKRSIDASRLVEEEGEGMVSDGAPHGGHAGGVEEILGSLHSLKQEIEQMRHPMGTQDNPARTCQDLRLCHPDLPDGEYWIDPNEGCSRDSFKVHCDFTAGGETCLFPTKETQQGETPQSWFSEFREGRKFSYVDADGNPVGVVQLTFLRLLSVAARQNFTYHCQHSVGWRSAGSGGHQRALRLRGANEEDMSYDNSPYIKALSDGCALRKGSGRTVLEVNTPRVEQLPLLDARFPDFGQPHQKFGFAVGPVCFLG</sequence>
<dbReference type="Pfam" id="PF01391">
    <property type="entry name" value="Collagen"/>
    <property type="match status" value="1"/>
</dbReference>
<dbReference type="GO" id="GO:0005581">
    <property type="term" value="C:collagen trimer"/>
    <property type="evidence" value="ECO:0007669"/>
    <property type="project" value="UniProtKB-KW"/>
</dbReference>
<proteinExistence type="predicted"/>